<dbReference type="Gene3D" id="3.40.50.1110">
    <property type="entry name" value="SGNH hydrolase"/>
    <property type="match status" value="1"/>
</dbReference>
<reference evidence="4" key="1">
    <citation type="submission" date="2015-12" db="EMBL/GenBank/DDBJ databases">
        <title>Update maize B73 reference genome by single molecule sequencing technologies.</title>
        <authorList>
            <consortium name="Maize Genome Sequencing Project"/>
            <person name="Ware D."/>
        </authorList>
    </citation>
    <scope>NUCLEOTIDE SEQUENCE [LARGE SCALE GENOMIC DNA]</scope>
    <source>
        <tissue evidence="4">Seedling</tissue>
    </source>
</reference>
<dbReference type="InterPro" id="IPR001087">
    <property type="entry name" value="GDSL"/>
</dbReference>
<dbReference type="eggNOG" id="ENOG502QU3Y">
    <property type="taxonomic scope" value="Eukaryota"/>
</dbReference>
<proteinExistence type="inferred from homology"/>
<dbReference type="GO" id="GO:0016788">
    <property type="term" value="F:hydrolase activity, acting on ester bonds"/>
    <property type="evidence" value="ECO:0007669"/>
    <property type="project" value="InterPro"/>
</dbReference>
<organism evidence="4">
    <name type="scientific">Zea mays</name>
    <name type="common">Maize</name>
    <dbReference type="NCBI Taxonomy" id="4577"/>
    <lineage>
        <taxon>Eukaryota</taxon>
        <taxon>Viridiplantae</taxon>
        <taxon>Streptophyta</taxon>
        <taxon>Embryophyta</taxon>
        <taxon>Tracheophyta</taxon>
        <taxon>Spermatophyta</taxon>
        <taxon>Magnoliopsida</taxon>
        <taxon>Liliopsida</taxon>
        <taxon>Poales</taxon>
        <taxon>Poaceae</taxon>
        <taxon>PACMAD clade</taxon>
        <taxon>Panicoideae</taxon>
        <taxon>Andropogonodae</taxon>
        <taxon>Andropogoneae</taxon>
        <taxon>Tripsacinae</taxon>
        <taxon>Zea</taxon>
    </lineage>
</organism>
<keyword evidence="3" id="KW-0443">Lipid metabolism</keyword>
<evidence type="ECO:0000313" key="4">
    <source>
        <dbReference type="EMBL" id="ONM24595.1"/>
    </source>
</evidence>
<comment type="similarity">
    <text evidence="1">Belongs to the 'GDSL' lipolytic enzyme family.</text>
</comment>
<dbReference type="PANTHER" id="PTHR46020:SF16">
    <property type="entry name" value="GDSL ESTERASE_LIPASE"/>
    <property type="match status" value="1"/>
</dbReference>
<dbReference type="OMA" id="KYFYWDE"/>
<accession>A0A1D6EZ92</accession>
<name>A0A1D6EZ92_MAIZE</name>
<evidence type="ECO:0000256" key="3">
    <source>
        <dbReference type="ARBA" id="ARBA00023098"/>
    </source>
</evidence>
<protein>
    <submittedName>
        <fullName evidence="4">GDSL esterase/lipase</fullName>
    </submittedName>
</protein>
<keyword evidence="2" id="KW-0378">Hydrolase</keyword>
<dbReference type="Pfam" id="PF00657">
    <property type="entry name" value="Lipase_GDSL"/>
    <property type="match status" value="1"/>
</dbReference>
<evidence type="ECO:0000256" key="1">
    <source>
        <dbReference type="ARBA" id="ARBA00008668"/>
    </source>
</evidence>
<dbReference type="GO" id="GO:0006629">
    <property type="term" value="P:lipid metabolic process"/>
    <property type="evidence" value="ECO:0007669"/>
    <property type="project" value="UniProtKB-KW"/>
</dbReference>
<dbReference type="STRING" id="4577.A0A1D6EZ92"/>
<dbReference type="PANTHER" id="PTHR46020">
    <property type="entry name" value="OSJNBB0059K02.9 PROTEIN"/>
    <property type="match status" value="1"/>
</dbReference>
<dbReference type="AlphaFoldDB" id="A0A1D6EZ92"/>
<sequence length="222" mass="24633">MKRLLFAAVCALLVLFNAGRVECRRHGDSGDSARQYKLFVFGDDYADTGNYPLADLSKTTRAWYYPYGSNDKDHGMSASGRFSNGLVLPDFIARILGREESPPAESKRDQDGVDPFGMNFAVGGAGVVDAAVLNLDLNTMFRRLTSGSGSSQSSKRFNKHRLEPCCEVFDRTDYCGRMDDGAAAYSLCSAPDKYFYWDEINPTHAGWKAVVNELEESIKNFL</sequence>
<evidence type="ECO:0000256" key="2">
    <source>
        <dbReference type="ARBA" id="ARBA00022801"/>
    </source>
</evidence>
<dbReference type="EMBL" id="CM007648">
    <property type="protein sequence ID" value="ONM24595.1"/>
    <property type="molecule type" value="Genomic_DNA"/>
</dbReference>
<dbReference type="InterPro" id="IPR036514">
    <property type="entry name" value="SGNH_hydro_sf"/>
</dbReference>
<gene>
    <name evidence="4" type="ORF">ZEAMMB73_Zm00001d006633</name>
</gene>
<dbReference type="InParanoid" id="A0A1D6EZ92"/>